<dbReference type="Proteomes" id="UP000800096">
    <property type="component" value="Unassembled WGS sequence"/>
</dbReference>
<protein>
    <recommendedName>
        <fullName evidence="4">Secreted protein</fullName>
    </recommendedName>
</protein>
<proteinExistence type="predicted"/>
<feature type="signal peptide" evidence="1">
    <location>
        <begin position="1"/>
        <end position="22"/>
    </location>
</feature>
<dbReference type="AlphaFoldDB" id="A0A6A5R515"/>
<name>A0A6A5R515_AMPQU</name>
<reference evidence="2" key="1">
    <citation type="journal article" date="2020" name="Stud. Mycol.">
        <title>101 Dothideomycetes genomes: a test case for predicting lifestyles and emergence of pathogens.</title>
        <authorList>
            <person name="Haridas S."/>
            <person name="Albert R."/>
            <person name="Binder M."/>
            <person name="Bloem J."/>
            <person name="Labutti K."/>
            <person name="Salamov A."/>
            <person name="Andreopoulos B."/>
            <person name="Baker S."/>
            <person name="Barry K."/>
            <person name="Bills G."/>
            <person name="Bluhm B."/>
            <person name="Cannon C."/>
            <person name="Castanera R."/>
            <person name="Culley D."/>
            <person name="Daum C."/>
            <person name="Ezra D."/>
            <person name="Gonzalez J."/>
            <person name="Henrissat B."/>
            <person name="Kuo A."/>
            <person name="Liang C."/>
            <person name="Lipzen A."/>
            <person name="Lutzoni F."/>
            <person name="Magnuson J."/>
            <person name="Mondo S."/>
            <person name="Nolan M."/>
            <person name="Ohm R."/>
            <person name="Pangilinan J."/>
            <person name="Park H.-J."/>
            <person name="Ramirez L."/>
            <person name="Alfaro M."/>
            <person name="Sun H."/>
            <person name="Tritt A."/>
            <person name="Yoshinaga Y."/>
            <person name="Zwiers L.-H."/>
            <person name="Turgeon B."/>
            <person name="Goodwin S."/>
            <person name="Spatafora J."/>
            <person name="Crous P."/>
            <person name="Grigoriev I."/>
        </authorList>
    </citation>
    <scope>NUCLEOTIDE SEQUENCE</scope>
    <source>
        <strain evidence="2">HMLAC05119</strain>
    </source>
</reference>
<gene>
    <name evidence="2" type="ORF">BDU57DRAFT_64736</name>
</gene>
<keyword evidence="1" id="KW-0732">Signal</keyword>
<evidence type="ECO:0008006" key="4">
    <source>
        <dbReference type="Google" id="ProtNLM"/>
    </source>
</evidence>
<keyword evidence="3" id="KW-1185">Reference proteome</keyword>
<accession>A0A6A5R515</accession>
<feature type="chain" id="PRO_5025428001" description="Secreted protein" evidence="1">
    <location>
        <begin position="23"/>
        <end position="111"/>
    </location>
</feature>
<sequence length="111" mass="12752">MPLKYNCCCTVLALLIIPTLFKLHTIMVSYCPDVIAGICLFRVHTHLKVGNHFLVEHSRCIMLTLLPRIRIPKPCRPPESRLVRASRENGMDMRQSSHLVLFRTSTTRPRA</sequence>
<evidence type="ECO:0000313" key="2">
    <source>
        <dbReference type="EMBL" id="KAF1921856.1"/>
    </source>
</evidence>
<evidence type="ECO:0000313" key="3">
    <source>
        <dbReference type="Proteomes" id="UP000800096"/>
    </source>
</evidence>
<organism evidence="2 3">
    <name type="scientific">Ampelomyces quisqualis</name>
    <name type="common">Powdery mildew agent</name>
    <dbReference type="NCBI Taxonomy" id="50730"/>
    <lineage>
        <taxon>Eukaryota</taxon>
        <taxon>Fungi</taxon>
        <taxon>Dikarya</taxon>
        <taxon>Ascomycota</taxon>
        <taxon>Pezizomycotina</taxon>
        <taxon>Dothideomycetes</taxon>
        <taxon>Pleosporomycetidae</taxon>
        <taxon>Pleosporales</taxon>
        <taxon>Pleosporineae</taxon>
        <taxon>Phaeosphaeriaceae</taxon>
        <taxon>Ampelomyces</taxon>
    </lineage>
</organism>
<dbReference type="EMBL" id="ML979132">
    <property type="protein sequence ID" value="KAF1921856.1"/>
    <property type="molecule type" value="Genomic_DNA"/>
</dbReference>
<evidence type="ECO:0000256" key="1">
    <source>
        <dbReference type="SAM" id="SignalP"/>
    </source>
</evidence>